<organism evidence="1 2">
    <name type="scientific">Araneus ventricosus</name>
    <name type="common">Orbweaver spider</name>
    <name type="synonym">Epeira ventricosa</name>
    <dbReference type="NCBI Taxonomy" id="182803"/>
    <lineage>
        <taxon>Eukaryota</taxon>
        <taxon>Metazoa</taxon>
        <taxon>Ecdysozoa</taxon>
        <taxon>Arthropoda</taxon>
        <taxon>Chelicerata</taxon>
        <taxon>Arachnida</taxon>
        <taxon>Araneae</taxon>
        <taxon>Araneomorphae</taxon>
        <taxon>Entelegynae</taxon>
        <taxon>Araneoidea</taxon>
        <taxon>Araneidae</taxon>
        <taxon>Araneus</taxon>
    </lineage>
</organism>
<dbReference type="Proteomes" id="UP000499080">
    <property type="component" value="Unassembled WGS sequence"/>
</dbReference>
<comment type="caution">
    <text evidence="1">The sequence shown here is derived from an EMBL/GenBank/DDBJ whole genome shotgun (WGS) entry which is preliminary data.</text>
</comment>
<dbReference type="EMBL" id="BGPR01002234">
    <property type="protein sequence ID" value="GBM70177.1"/>
    <property type="molecule type" value="Genomic_DNA"/>
</dbReference>
<sequence>MSIVTTVSQEDFCGLPSIISEHYIDARDSRILRDSEDVQKPVGSFESRDPFPVSDFVMSISTGILGDETINCHIASECGNSSMSCIVGKKL</sequence>
<evidence type="ECO:0000313" key="1">
    <source>
        <dbReference type="EMBL" id="GBM70177.1"/>
    </source>
</evidence>
<evidence type="ECO:0000313" key="2">
    <source>
        <dbReference type="Proteomes" id="UP000499080"/>
    </source>
</evidence>
<gene>
    <name evidence="1" type="ORF">AVEN_11761_1</name>
</gene>
<keyword evidence="2" id="KW-1185">Reference proteome</keyword>
<protein>
    <submittedName>
        <fullName evidence="1">Uncharacterized protein</fullName>
    </submittedName>
</protein>
<name>A0A4Y2HXD3_ARAVE</name>
<dbReference type="OrthoDB" id="6753017at2759"/>
<accession>A0A4Y2HXD3</accession>
<proteinExistence type="predicted"/>
<dbReference type="AlphaFoldDB" id="A0A4Y2HXD3"/>
<reference evidence="1 2" key="1">
    <citation type="journal article" date="2019" name="Sci. Rep.">
        <title>Orb-weaving spider Araneus ventricosus genome elucidates the spidroin gene catalogue.</title>
        <authorList>
            <person name="Kono N."/>
            <person name="Nakamura H."/>
            <person name="Ohtoshi R."/>
            <person name="Moran D.A.P."/>
            <person name="Shinohara A."/>
            <person name="Yoshida Y."/>
            <person name="Fujiwara M."/>
            <person name="Mori M."/>
            <person name="Tomita M."/>
            <person name="Arakawa K."/>
        </authorList>
    </citation>
    <scope>NUCLEOTIDE SEQUENCE [LARGE SCALE GENOMIC DNA]</scope>
</reference>